<gene>
    <name evidence="2" type="ORF">TTHERM_000713279</name>
</gene>
<dbReference type="InParanoid" id="W7X1J6"/>
<dbReference type="EMBL" id="GG662338">
    <property type="protein sequence ID" value="EWS71482.1"/>
    <property type="molecule type" value="Genomic_DNA"/>
</dbReference>
<reference evidence="3" key="1">
    <citation type="journal article" date="2006" name="PLoS Biol.">
        <title>Macronuclear genome sequence of the ciliate Tetrahymena thermophila, a model eukaryote.</title>
        <authorList>
            <person name="Eisen J.A."/>
            <person name="Coyne R.S."/>
            <person name="Wu M."/>
            <person name="Wu D."/>
            <person name="Thiagarajan M."/>
            <person name="Wortman J.R."/>
            <person name="Badger J.H."/>
            <person name="Ren Q."/>
            <person name="Amedeo P."/>
            <person name="Jones K.M."/>
            <person name="Tallon L.J."/>
            <person name="Delcher A.L."/>
            <person name="Salzberg S.L."/>
            <person name="Silva J.C."/>
            <person name="Haas B.J."/>
            <person name="Majoros W.H."/>
            <person name="Farzad M."/>
            <person name="Carlton J.M."/>
            <person name="Smith R.K. Jr."/>
            <person name="Garg J."/>
            <person name="Pearlman R.E."/>
            <person name="Karrer K.M."/>
            <person name="Sun L."/>
            <person name="Manning G."/>
            <person name="Elde N.C."/>
            <person name="Turkewitz A.P."/>
            <person name="Asai D.J."/>
            <person name="Wilkes D.E."/>
            <person name="Wang Y."/>
            <person name="Cai H."/>
            <person name="Collins K."/>
            <person name="Stewart B.A."/>
            <person name="Lee S.R."/>
            <person name="Wilamowska K."/>
            <person name="Weinberg Z."/>
            <person name="Ruzzo W.L."/>
            <person name="Wloga D."/>
            <person name="Gaertig J."/>
            <person name="Frankel J."/>
            <person name="Tsao C.-C."/>
            <person name="Gorovsky M.A."/>
            <person name="Keeling P.J."/>
            <person name="Waller R.F."/>
            <person name="Patron N.J."/>
            <person name="Cherry J.M."/>
            <person name="Stover N.A."/>
            <person name="Krieger C.J."/>
            <person name="del Toro C."/>
            <person name="Ryder H.F."/>
            <person name="Williamson S.C."/>
            <person name="Barbeau R.A."/>
            <person name="Hamilton E.P."/>
            <person name="Orias E."/>
        </authorList>
    </citation>
    <scope>NUCLEOTIDE SEQUENCE [LARGE SCALE GENOMIC DNA]</scope>
    <source>
        <strain evidence="3">SB210</strain>
    </source>
</reference>
<name>W7X1J6_TETTS</name>
<evidence type="ECO:0000313" key="3">
    <source>
        <dbReference type="Proteomes" id="UP000009168"/>
    </source>
</evidence>
<proteinExistence type="predicted"/>
<sequence>MNQQIFFGYSRICLIVMQEFKLFHETKHKQIKRNQLNYFGVLFDKQALFNIEELIIQYLNNEELLKKIINQKLIRFNQKYIFDQKIQRQQSQADLSQQSYLRVQKKKTNN</sequence>
<organism evidence="2 3">
    <name type="scientific">Tetrahymena thermophila (strain SB210)</name>
    <dbReference type="NCBI Taxonomy" id="312017"/>
    <lineage>
        <taxon>Eukaryota</taxon>
        <taxon>Sar</taxon>
        <taxon>Alveolata</taxon>
        <taxon>Ciliophora</taxon>
        <taxon>Intramacronucleata</taxon>
        <taxon>Oligohymenophorea</taxon>
        <taxon>Hymenostomatida</taxon>
        <taxon>Tetrahymenina</taxon>
        <taxon>Tetrahymenidae</taxon>
        <taxon>Tetrahymena</taxon>
    </lineage>
</organism>
<evidence type="ECO:0000313" key="2">
    <source>
        <dbReference type="EMBL" id="EWS71482.1"/>
    </source>
</evidence>
<dbReference type="GeneID" id="24440333"/>
<keyword evidence="3" id="KW-1185">Reference proteome</keyword>
<protein>
    <submittedName>
        <fullName evidence="2">Uncharacterized protein</fullName>
    </submittedName>
</protein>
<feature type="region of interest" description="Disordered" evidence="1">
    <location>
        <begin position="91"/>
        <end position="110"/>
    </location>
</feature>
<accession>W7X1J6</accession>
<dbReference type="RefSeq" id="XP_012655985.1">
    <property type="nucleotide sequence ID" value="XM_012800531.1"/>
</dbReference>
<evidence type="ECO:0000256" key="1">
    <source>
        <dbReference type="SAM" id="MobiDB-lite"/>
    </source>
</evidence>
<dbReference type="KEGG" id="tet:TTHERM_000713279"/>
<dbReference type="Proteomes" id="UP000009168">
    <property type="component" value="Unassembled WGS sequence"/>
</dbReference>
<dbReference type="AlphaFoldDB" id="W7X1J6"/>